<dbReference type="AlphaFoldDB" id="V6LTA1"/>
<keyword evidence="3" id="KW-1185">Reference proteome</keyword>
<proteinExistence type="predicted"/>
<organism evidence="1">
    <name type="scientific">Spironucleus salmonicida</name>
    <dbReference type="NCBI Taxonomy" id="348837"/>
    <lineage>
        <taxon>Eukaryota</taxon>
        <taxon>Metamonada</taxon>
        <taxon>Diplomonadida</taxon>
        <taxon>Hexamitidae</taxon>
        <taxon>Hexamitinae</taxon>
        <taxon>Spironucleus</taxon>
    </lineage>
</organism>
<accession>V6LTA1</accession>
<evidence type="ECO:0000313" key="1">
    <source>
        <dbReference type="EMBL" id="EST46921.1"/>
    </source>
</evidence>
<evidence type="ECO:0000313" key="3">
    <source>
        <dbReference type="Proteomes" id="UP000018208"/>
    </source>
</evidence>
<dbReference type="EMBL" id="KI546057">
    <property type="protein sequence ID" value="EST46921.1"/>
    <property type="molecule type" value="Genomic_DNA"/>
</dbReference>
<evidence type="ECO:0000313" key="2">
    <source>
        <dbReference type="EMBL" id="KAH0571185.1"/>
    </source>
</evidence>
<name>V6LTA1_9EUKA</name>
<protein>
    <submittedName>
        <fullName evidence="1">Uncharacterized protein</fullName>
    </submittedName>
</protein>
<dbReference type="EMBL" id="AUWU02000007">
    <property type="protein sequence ID" value="KAH0571185.1"/>
    <property type="molecule type" value="Genomic_DNA"/>
</dbReference>
<sequence>MYSQTISLINAHGVKFKNHMKDAQLGKNLNNYQQYVPYTYVKRPTIQDVDRSKIRQIEEQVYLDAVKIEEIPKVCIKQKQVEYPEQSLKKLPSFIQTKFRSKQIKVSQPQEQTKIFNSRQIQFAETYTPSKQNKYLRKYVEYQPIMEDIDLEYSNNGYIVDQILQKHTSDNYLIDE</sequence>
<gene>
    <name evidence="1" type="ORF">SS50377_13077</name>
    <name evidence="2" type="ORF">SS50377_27485</name>
</gene>
<dbReference type="Proteomes" id="UP000018208">
    <property type="component" value="Unassembled WGS sequence"/>
</dbReference>
<reference evidence="1 2" key="1">
    <citation type="journal article" date="2014" name="PLoS Genet.">
        <title>The Genome of Spironucleus salmonicida Highlights a Fish Pathogen Adapted to Fluctuating Environments.</title>
        <authorList>
            <person name="Xu F."/>
            <person name="Jerlstrom-Hultqvist J."/>
            <person name="Einarsson E."/>
            <person name="Astvaldsson A."/>
            <person name="Svard S.G."/>
            <person name="Andersson J.O."/>
        </authorList>
    </citation>
    <scope>NUCLEOTIDE SEQUENCE</scope>
    <source>
        <strain evidence="2">ATCC 50377</strain>
    </source>
</reference>
<reference evidence="2" key="2">
    <citation type="submission" date="2020-12" db="EMBL/GenBank/DDBJ databases">
        <title>New Spironucleus salmonicida genome in near-complete chromosomes.</title>
        <authorList>
            <person name="Xu F."/>
            <person name="Kurt Z."/>
            <person name="Jimenez-Gonzalez A."/>
            <person name="Astvaldsson A."/>
            <person name="Andersson J.O."/>
            <person name="Svard S.G."/>
        </authorList>
    </citation>
    <scope>NUCLEOTIDE SEQUENCE</scope>
    <source>
        <strain evidence="2">ATCC 50377</strain>
    </source>
</reference>
<dbReference type="VEuPathDB" id="GiardiaDB:SS50377_27485"/>